<evidence type="ECO:0000256" key="1">
    <source>
        <dbReference type="SAM" id="MobiDB-lite"/>
    </source>
</evidence>
<dbReference type="PANTHER" id="PTHR43603:SF1">
    <property type="entry name" value="ZINC-REGULATED GTPASE METALLOPROTEIN ACTIVATOR 1"/>
    <property type="match status" value="1"/>
</dbReference>
<gene>
    <name evidence="3" type="ORF">LSP00402_LOCUS21585</name>
</gene>
<dbReference type="SUPFAM" id="SSF90002">
    <property type="entry name" value="Hypothetical protein YjiA, C-terminal domain"/>
    <property type="match status" value="1"/>
</dbReference>
<name>A0A7S2XGP7_9EUKA</name>
<dbReference type="CDD" id="cd03112">
    <property type="entry name" value="CobW-like"/>
    <property type="match status" value="1"/>
</dbReference>
<dbReference type="InterPro" id="IPR027417">
    <property type="entry name" value="P-loop_NTPase"/>
</dbReference>
<dbReference type="SMART" id="SM00833">
    <property type="entry name" value="CobW_C"/>
    <property type="match status" value="1"/>
</dbReference>
<dbReference type="Pfam" id="PF02492">
    <property type="entry name" value="cobW"/>
    <property type="match status" value="1"/>
</dbReference>
<dbReference type="SUPFAM" id="SSF52540">
    <property type="entry name" value="P-loop containing nucleoside triphosphate hydrolases"/>
    <property type="match status" value="1"/>
</dbReference>
<dbReference type="InterPro" id="IPR003495">
    <property type="entry name" value="CobW/HypB/UreG_nucleotide-bd"/>
</dbReference>
<reference evidence="3" key="1">
    <citation type="submission" date="2021-01" db="EMBL/GenBank/DDBJ databases">
        <authorList>
            <person name="Corre E."/>
            <person name="Pelletier E."/>
            <person name="Niang G."/>
            <person name="Scheremetjew M."/>
            <person name="Finn R."/>
            <person name="Kale V."/>
            <person name="Holt S."/>
            <person name="Cochrane G."/>
            <person name="Meng A."/>
            <person name="Brown T."/>
            <person name="Cohen L."/>
        </authorList>
    </citation>
    <scope>NUCLEOTIDE SEQUENCE</scope>
    <source>
        <strain evidence="3">CCMP622</strain>
    </source>
</reference>
<feature type="domain" description="CobW C-terminal" evidence="2">
    <location>
        <begin position="366"/>
        <end position="488"/>
    </location>
</feature>
<proteinExistence type="predicted"/>
<sequence>MSAQEKKAGSADVLPVTVLSGFLGSGKTTMMKWLIENKKGMKIGMIVNDMAELNIDANLIKAVKSQGGELEKSEKRDTVELQNGCICCSLREDLLTEVYKMSKRGNLDYLVIESSGICEPRPIAETFSMGIDSQAPGRQVPQQKRLQILNSAARLDTMVSVVDCQRFWDNMKSLQNVADKYQQYKPSEEEGRRNIVDLLIEQVEFANVIVLNKTDLVKSKKQVEDVRKLVKRLNPDAKIYETSFSKIEPEKILNTKLFDMESISQSAGWLKELKGEIKHEEEEEEDHCTKKDCTEKHAHGHGHGQEDHSAKKEHGHGHDDHSHKEKHDHCDKKNCTEESHGHSHAHSHGHSHGDGHAHDHGSHYGISSFVYKRRKPFHPARLFKVLDKSIKGVIRSKGYSWLATRHNRIAEWNNAGQLYSIKGGQPWFDSNNRFKMALKQHPNLLEEPQVKEILKDFVKPWGDRRQEIVIIGVGIKESEVTKLLDDCLLTEEEMKQGRKKWKKYEDPLHKWKDDWEFEDESEDESYLDNLRFKVGDRVECCVAPNTWVLGTIKLLKYRAPNWPPNKRTAPYQIELDSGKMIFAPFDDDRVVRVPKS</sequence>
<protein>
    <recommendedName>
        <fullName evidence="2">CobW C-terminal domain-containing protein</fullName>
    </recommendedName>
</protein>
<dbReference type="AlphaFoldDB" id="A0A7S2XGP7"/>
<evidence type="ECO:0000313" key="3">
    <source>
        <dbReference type="EMBL" id="CAD9777569.1"/>
    </source>
</evidence>
<dbReference type="Gene3D" id="3.40.50.300">
    <property type="entry name" value="P-loop containing nucleotide triphosphate hydrolases"/>
    <property type="match status" value="1"/>
</dbReference>
<feature type="compositionally biased region" description="Basic and acidic residues" evidence="1">
    <location>
        <begin position="351"/>
        <end position="360"/>
    </location>
</feature>
<organism evidence="3">
    <name type="scientific">Lotharella oceanica</name>
    <dbReference type="NCBI Taxonomy" id="641309"/>
    <lineage>
        <taxon>Eukaryota</taxon>
        <taxon>Sar</taxon>
        <taxon>Rhizaria</taxon>
        <taxon>Cercozoa</taxon>
        <taxon>Chlorarachniophyceae</taxon>
        <taxon>Lotharella</taxon>
    </lineage>
</organism>
<feature type="region of interest" description="Disordered" evidence="1">
    <location>
        <begin position="277"/>
        <end position="360"/>
    </location>
</feature>
<dbReference type="InterPro" id="IPR011629">
    <property type="entry name" value="CobW-like_C"/>
</dbReference>
<accession>A0A7S2XGP7</accession>
<feature type="compositionally biased region" description="Basic and acidic residues" evidence="1">
    <location>
        <begin position="287"/>
        <end position="341"/>
    </location>
</feature>
<dbReference type="PANTHER" id="PTHR43603">
    <property type="entry name" value="COBW DOMAIN-CONTAINING PROTEIN DDB_G0274527"/>
    <property type="match status" value="1"/>
</dbReference>
<dbReference type="InterPro" id="IPR051927">
    <property type="entry name" value="Zn_Chap_cDPG_Synth"/>
</dbReference>
<dbReference type="Pfam" id="PF07683">
    <property type="entry name" value="CobW_C"/>
    <property type="match status" value="1"/>
</dbReference>
<dbReference type="EMBL" id="HBHP01035072">
    <property type="protein sequence ID" value="CAD9777569.1"/>
    <property type="molecule type" value="Transcribed_RNA"/>
</dbReference>
<evidence type="ECO:0000259" key="2">
    <source>
        <dbReference type="SMART" id="SM00833"/>
    </source>
</evidence>